<gene>
    <name evidence="1" type="ORF">L698_01185</name>
</gene>
<dbReference type="AlphaFoldDB" id="S9SXN4"/>
<protein>
    <submittedName>
        <fullName evidence="1">Uncharacterized protein</fullName>
    </submittedName>
</protein>
<proteinExistence type="predicted"/>
<reference evidence="1 2" key="1">
    <citation type="journal article" date="2014" name="J. Clin. Microbiol.">
        <title>Characterization of Streptococcus tigurinus Small-Colony Variants Causing Prosthetic Joint Infection by Comparative Whole-Genome Analyses.</title>
        <authorList>
            <person name="Zbinden A."/>
            <person name="Quiblier C."/>
            <person name="Hernandez D."/>
            <person name="Herzog K."/>
            <person name="Bodler P."/>
            <person name="Senn M.M."/>
            <person name="Gizard Y."/>
            <person name="Schrenzel J."/>
            <person name="Francois P."/>
        </authorList>
    </citation>
    <scope>NUCLEOTIDE SEQUENCE [LARGE SCALE GENOMIC DNA]</scope>
    <source>
        <strain evidence="1 2">2426</strain>
    </source>
</reference>
<accession>S9SXN4</accession>
<evidence type="ECO:0000313" key="1">
    <source>
        <dbReference type="EMBL" id="EPX91109.1"/>
    </source>
</evidence>
<sequence>MKVEPRCDVLLWMSLFDLLTKNQKEFLFIFQGYLHYN</sequence>
<evidence type="ECO:0000313" key="2">
    <source>
        <dbReference type="Proteomes" id="UP000015340"/>
    </source>
</evidence>
<dbReference type="EMBL" id="ASXA01000001">
    <property type="protein sequence ID" value="EPX91109.1"/>
    <property type="molecule type" value="Genomic_DNA"/>
</dbReference>
<comment type="caution">
    <text evidence="1">The sequence shown here is derived from an EMBL/GenBank/DDBJ whole genome shotgun (WGS) entry which is preliminary data.</text>
</comment>
<name>S9SXN4_STROR</name>
<dbReference type="Proteomes" id="UP000015340">
    <property type="component" value="Unassembled WGS sequence"/>
</dbReference>
<organism evidence="1 2">
    <name type="scientific">Streptococcus oralis subsp. tigurinus 2426</name>
    <dbReference type="NCBI Taxonomy" id="1333865"/>
    <lineage>
        <taxon>Bacteria</taxon>
        <taxon>Bacillati</taxon>
        <taxon>Bacillota</taxon>
        <taxon>Bacilli</taxon>
        <taxon>Lactobacillales</taxon>
        <taxon>Streptococcaceae</taxon>
        <taxon>Streptococcus</taxon>
    </lineage>
</organism>